<accession>A0A2N9GBH1</accession>
<name>A0A2N9GBH1_FAGSY</name>
<dbReference type="AlphaFoldDB" id="A0A2N9GBH1"/>
<organism evidence="1">
    <name type="scientific">Fagus sylvatica</name>
    <name type="common">Beechnut</name>
    <dbReference type="NCBI Taxonomy" id="28930"/>
    <lineage>
        <taxon>Eukaryota</taxon>
        <taxon>Viridiplantae</taxon>
        <taxon>Streptophyta</taxon>
        <taxon>Embryophyta</taxon>
        <taxon>Tracheophyta</taxon>
        <taxon>Spermatophyta</taxon>
        <taxon>Magnoliopsida</taxon>
        <taxon>eudicotyledons</taxon>
        <taxon>Gunneridae</taxon>
        <taxon>Pentapetalae</taxon>
        <taxon>rosids</taxon>
        <taxon>fabids</taxon>
        <taxon>Fagales</taxon>
        <taxon>Fagaceae</taxon>
        <taxon>Fagus</taxon>
    </lineage>
</organism>
<reference evidence="1" key="1">
    <citation type="submission" date="2018-02" db="EMBL/GenBank/DDBJ databases">
        <authorList>
            <person name="Cohen D.B."/>
            <person name="Kent A.D."/>
        </authorList>
    </citation>
    <scope>NUCLEOTIDE SEQUENCE</scope>
</reference>
<protein>
    <submittedName>
        <fullName evidence="1">Uncharacterized protein</fullName>
    </submittedName>
</protein>
<sequence>MFVGAPKSPPPHEGHWLELSGHLQCIDYESSQGFSEHHVVGARGKGRGICMLWSNAVTIEVMEYNAQMIAIRIIEGSFGEFNVVLEDEEKEGGNIGNSSCPNYLKEIMFNLGVVDLGYTRNKFTWTDRRWGRDCIKERLDGALLV</sequence>
<proteinExistence type="predicted"/>
<gene>
    <name evidence="1" type="ORF">FSB_LOCUS24785</name>
</gene>
<evidence type="ECO:0000313" key="1">
    <source>
        <dbReference type="EMBL" id="SPC96903.1"/>
    </source>
</evidence>
<dbReference type="EMBL" id="OIVN01001713">
    <property type="protein sequence ID" value="SPC96903.1"/>
    <property type="molecule type" value="Genomic_DNA"/>
</dbReference>